<dbReference type="EMBL" id="CP059572">
    <property type="protein sequence ID" value="QXJ19812.1"/>
    <property type="molecule type" value="Genomic_DNA"/>
</dbReference>
<name>A0ABX8QQY2_9ACTN</name>
<dbReference type="Gene3D" id="1.20.120.450">
    <property type="entry name" value="dinb family like domain"/>
    <property type="match status" value="1"/>
</dbReference>
<dbReference type="Pfam" id="PF11716">
    <property type="entry name" value="MDMPI_N"/>
    <property type="match status" value="1"/>
</dbReference>
<reference evidence="2" key="1">
    <citation type="submission" date="2020-07" db="EMBL/GenBank/DDBJ databases">
        <authorList>
            <person name="Tarantini F.S."/>
            <person name="Hong K.W."/>
            <person name="Chan K.G."/>
        </authorList>
    </citation>
    <scope>NUCLEOTIDE SEQUENCE</scope>
    <source>
        <strain evidence="2">32-07</strain>
    </source>
</reference>
<dbReference type="InterPro" id="IPR017520">
    <property type="entry name" value="CHP03086"/>
</dbReference>
<dbReference type="RefSeq" id="WP_231332842.1">
    <property type="nucleotide sequence ID" value="NZ_CP059572.1"/>
</dbReference>
<organism evidence="2 3">
    <name type="scientific">Actinomadura graeca</name>
    <dbReference type="NCBI Taxonomy" id="2750812"/>
    <lineage>
        <taxon>Bacteria</taxon>
        <taxon>Bacillati</taxon>
        <taxon>Actinomycetota</taxon>
        <taxon>Actinomycetes</taxon>
        <taxon>Streptosporangiales</taxon>
        <taxon>Thermomonosporaceae</taxon>
        <taxon>Actinomadura</taxon>
    </lineage>
</organism>
<dbReference type="SUPFAM" id="SSF109854">
    <property type="entry name" value="DinB/YfiT-like putative metalloenzymes"/>
    <property type="match status" value="1"/>
</dbReference>
<dbReference type="NCBIfam" id="TIGR03086">
    <property type="entry name" value="TIGR03086 family metal-binding protein"/>
    <property type="match status" value="1"/>
</dbReference>
<accession>A0ABX8QQY2</accession>
<dbReference type="InterPro" id="IPR034660">
    <property type="entry name" value="DinB/YfiT-like"/>
</dbReference>
<dbReference type="NCBIfam" id="TIGR03083">
    <property type="entry name" value="maleylpyruvate isomerase family mycothiol-dependent enzyme"/>
    <property type="match status" value="1"/>
</dbReference>
<dbReference type="Proteomes" id="UP001049518">
    <property type="component" value="Chromosome"/>
</dbReference>
<protein>
    <submittedName>
        <fullName evidence="2">TIGR03086 family protein</fullName>
    </submittedName>
</protein>
<evidence type="ECO:0000313" key="3">
    <source>
        <dbReference type="Proteomes" id="UP001049518"/>
    </source>
</evidence>
<evidence type="ECO:0000313" key="2">
    <source>
        <dbReference type="EMBL" id="QXJ19812.1"/>
    </source>
</evidence>
<keyword evidence="3" id="KW-1185">Reference proteome</keyword>
<gene>
    <name evidence="2" type="ORF">AGRA3207_000408</name>
</gene>
<dbReference type="InterPro" id="IPR017517">
    <property type="entry name" value="Maleyloyr_isom"/>
</dbReference>
<evidence type="ECO:0000259" key="1">
    <source>
        <dbReference type="Pfam" id="PF11716"/>
    </source>
</evidence>
<sequence length="195" mass="20266">MVPGRFVRALEVFEAVLAGVPAGRWESPSPCEGWCAVDVAGHVMAGLLAVREVAAGRPFPGTDPDVREVAGADPVATWRSVRADLMAALGPGTLERRVELAVGVETTVGEWLDRYPLELLVHAWDLGQATGRPVVFPPDLAAAALETARRFAPQGRAAGMIGPERAVPGGADDQARLLAVFGRGPSDGPSDGDGG</sequence>
<dbReference type="InterPro" id="IPR024344">
    <property type="entry name" value="MDMPI_metal-binding"/>
</dbReference>
<feature type="domain" description="Mycothiol-dependent maleylpyruvate isomerase metal-binding" evidence="1">
    <location>
        <begin position="9"/>
        <end position="126"/>
    </location>
</feature>
<proteinExistence type="predicted"/>